<sequence length="179" mass="19943">MLKRQRPSSPPMPSSARFIPDEIPNPKRQRFVTSAIDDGALSGTILHNGGESDTLQSNAQLNGQHQRQAPTQYSPANNMLYELHALQRHRLIFSNSYPPAMPDATPPRHPSTPNPFEPPTSATTASTPPPSTPQSAADNDEGQKVKEHYEDQNRLLRSLFLSRRSTLDKRETQETTHSL</sequence>
<evidence type="ECO:0000313" key="3">
    <source>
        <dbReference type="Proteomes" id="UP000054007"/>
    </source>
</evidence>
<evidence type="ECO:0000313" key="2">
    <source>
        <dbReference type="EMBL" id="KIY63669.1"/>
    </source>
</evidence>
<dbReference type="AlphaFoldDB" id="A0A0D7B0L6"/>
<feature type="compositionally biased region" description="Pro residues" evidence="1">
    <location>
        <begin position="99"/>
        <end position="118"/>
    </location>
</feature>
<feature type="compositionally biased region" description="Basic and acidic residues" evidence="1">
    <location>
        <begin position="165"/>
        <end position="179"/>
    </location>
</feature>
<feature type="region of interest" description="Disordered" evidence="1">
    <location>
        <begin position="94"/>
        <end position="179"/>
    </location>
</feature>
<keyword evidence="3" id="KW-1185">Reference proteome</keyword>
<gene>
    <name evidence="2" type="ORF">CYLTODRAFT_425889</name>
</gene>
<feature type="region of interest" description="Disordered" evidence="1">
    <location>
        <begin position="1"/>
        <end position="26"/>
    </location>
</feature>
<accession>A0A0D7B0L6</accession>
<name>A0A0D7B0L6_9AGAR</name>
<dbReference type="OrthoDB" id="3262473at2759"/>
<dbReference type="EMBL" id="KN880680">
    <property type="protein sequence ID" value="KIY63669.1"/>
    <property type="molecule type" value="Genomic_DNA"/>
</dbReference>
<feature type="compositionally biased region" description="Basic and acidic residues" evidence="1">
    <location>
        <begin position="141"/>
        <end position="154"/>
    </location>
</feature>
<feature type="compositionally biased region" description="Polar residues" evidence="1">
    <location>
        <begin position="51"/>
        <end position="71"/>
    </location>
</feature>
<proteinExistence type="predicted"/>
<dbReference type="Proteomes" id="UP000054007">
    <property type="component" value="Unassembled WGS sequence"/>
</dbReference>
<evidence type="ECO:0000256" key="1">
    <source>
        <dbReference type="SAM" id="MobiDB-lite"/>
    </source>
</evidence>
<feature type="compositionally biased region" description="Low complexity" evidence="1">
    <location>
        <begin position="155"/>
        <end position="164"/>
    </location>
</feature>
<protein>
    <submittedName>
        <fullName evidence="2">Uncharacterized protein</fullName>
    </submittedName>
</protein>
<organism evidence="2 3">
    <name type="scientific">Cylindrobasidium torrendii FP15055 ss-10</name>
    <dbReference type="NCBI Taxonomy" id="1314674"/>
    <lineage>
        <taxon>Eukaryota</taxon>
        <taxon>Fungi</taxon>
        <taxon>Dikarya</taxon>
        <taxon>Basidiomycota</taxon>
        <taxon>Agaricomycotina</taxon>
        <taxon>Agaricomycetes</taxon>
        <taxon>Agaricomycetidae</taxon>
        <taxon>Agaricales</taxon>
        <taxon>Marasmiineae</taxon>
        <taxon>Physalacriaceae</taxon>
        <taxon>Cylindrobasidium</taxon>
    </lineage>
</organism>
<reference evidence="2 3" key="1">
    <citation type="journal article" date="2015" name="Fungal Genet. Biol.">
        <title>Evolution of novel wood decay mechanisms in Agaricales revealed by the genome sequences of Fistulina hepatica and Cylindrobasidium torrendii.</title>
        <authorList>
            <person name="Floudas D."/>
            <person name="Held B.W."/>
            <person name="Riley R."/>
            <person name="Nagy L.G."/>
            <person name="Koehler G."/>
            <person name="Ransdell A.S."/>
            <person name="Younus H."/>
            <person name="Chow J."/>
            <person name="Chiniquy J."/>
            <person name="Lipzen A."/>
            <person name="Tritt A."/>
            <person name="Sun H."/>
            <person name="Haridas S."/>
            <person name="LaButti K."/>
            <person name="Ohm R.A."/>
            <person name="Kues U."/>
            <person name="Blanchette R.A."/>
            <person name="Grigoriev I.V."/>
            <person name="Minto R.E."/>
            <person name="Hibbett D.S."/>
        </authorList>
    </citation>
    <scope>NUCLEOTIDE SEQUENCE [LARGE SCALE GENOMIC DNA]</scope>
    <source>
        <strain evidence="2 3">FP15055 ss-10</strain>
    </source>
</reference>
<feature type="region of interest" description="Disordered" evidence="1">
    <location>
        <begin position="41"/>
        <end position="71"/>
    </location>
</feature>